<dbReference type="Proteomes" id="UP000596742">
    <property type="component" value="Unassembled WGS sequence"/>
</dbReference>
<dbReference type="AlphaFoldDB" id="A0A8B6E6U2"/>
<evidence type="ECO:0000256" key="1">
    <source>
        <dbReference type="SAM" id="MobiDB-lite"/>
    </source>
</evidence>
<comment type="caution">
    <text evidence="2">The sequence shown here is derived from an EMBL/GenBank/DDBJ whole genome shotgun (WGS) entry which is preliminary data.</text>
</comment>
<organism evidence="2 3">
    <name type="scientific">Mytilus galloprovincialis</name>
    <name type="common">Mediterranean mussel</name>
    <dbReference type="NCBI Taxonomy" id="29158"/>
    <lineage>
        <taxon>Eukaryota</taxon>
        <taxon>Metazoa</taxon>
        <taxon>Spiralia</taxon>
        <taxon>Lophotrochozoa</taxon>
        <taxon>Mollusca</taxon>
        <taxon>Bivalvia</taxon>
        <taxon>Autobranchia</taxon>
        <taxon>Pteriomorphia</taxon>
        <taxon>Mytilida</taxon>
        <taxon>Mytiloidea</taxon>
        <taxon>Mytilidae</taxon>
        <taxon>Mytilinae</taxon>
        <taxon>Mytilus</taxon>
    </lineage>
</organism>
<reference evidence="2" key="1">
    <citation type="submission" date="2018-11" db="EMBL/GenBank/DDBJ databases">
        <authorList>
            <person name="Alioto T."/>
            <person name="Alioto T."/>
        </authorList>
    </citation>
    <scope>NUCLEOTIDE SEQUENCE</scope>
</reference>
<evidence type="ECO:0000313" key="2">
    <source>
        <dbReference type="EMBL" id="VDI28949.1"/>
    </source>
</evidence>
<feature type="region of interest" description="Disordered" evidence="1">
    <location>
        <begin position="88"/>
        <end position="107"/>
    </location>
</feature>
<dbReference type="OrthoDB" id="10611211at2759"/>
<name>A0A8B6E6U2_MYTGA</name>
<proteinExistence type="predicted"/>
<sequence length="176" mass="19158">MSNSYQSAVLLRQNDNDHVVSNRDEVESDNEENKSVLSEGEIGLDVARNVVGDKEEVESDKENKSVLSEGEIGLDVARNVVGDKEEVETRNVVGDKEEVESDKEENKSVLSAGEIGLDIARNVVGDKEEVESDKEIESVASVGGRMLNCDVIGKEKGVRVGFVCKESVVSPMFVKT</sequence>
<feature type="compositionally biased region" description="Basic and acidic residues" evidence="1">
    <location>
        <begin position="14"/>
        <end position="25"/>
    </location>
</feature>
<dbReference type="EMBL" id="UYJE01004550">
    <property type="protein sequence ID" value="VDI28949.1"/>
    <property type="molecule type" value="Genomic_DNA"/>
</dbReference>
<evidence type="ECO:0000313" key="3">
    <source>
        <dbReference type="Proteomes" id="UP000596742"/>
    </source>
</evidence>
<protein>
    <submittedName>
        <fullName evidence="2">Uncharacterized protein</fullName>
    </submittedName>
</protein>
<accession>A0A8B6E6U2</accession>
<keyword evidence="3" id="KW-1185">Reference proteome</keyword>
<feature type="region of interest" description="Disordered" evidence="1">
    <location>
        <begin position="1"/>
        <end position="40"/>
    </location>
</feature>
<gene>
    <name evidence="2" type="ORF">MGAL_10B062297</name>
</gene>